<dbReference type="EMBL" id="JAMQOS010000004">
    <property type="protein sequence ID" value="MDS0282857.1"/>
    <property type="molecule type" value="Genomic_DNA"/>
</dbReference>
<sequence>MENRSSGVNVGVDGTGERISREFDWSETPPSVAVVRLLSVATNSDPTAIDPLGETVDPDALDRLLPSMDDGSKLEFTHRRLSVFLHGDGTAAVEPTGN</sequence>
<proteinExistence type="predicted"/>
<dbReference type="RefSeq" id="WP_310900696.1">
    <property type="nucleotide sequence ID" value="NZ_JAMQOS010000004.1"/>
</dbReference>
<protein>
    <recommendedName>
        <fullName evidence="1">Halobacterial output domain-containing protein</fullName>
    </recommendedName>
</protein>
<dbReference type="Pfam" id="PF18545">
    <property type="entry name" value="HalOD1"/>
    <property type="match status" value="1"/>
</dbReference>
<gene>
    <name evidence="2" type="ORF">NDI86_12040</name>
</gene>
<reference evidence="2 3" key="1">
    <citation type="submission" date="2022-06" db="EMBL/GenBank/DDBJ databases">
        <title>Halomicroarcula sp. a new haloarchaeum isolate from saline soil.</title>
        <authorList>
            <person name="Strakova D."/>
            <person name="Galisteo C."/>
            <person name="Sanchez-Porro C."/>
            <person name="Ventosa A."/>
        </authorList>
    </citation>
    <scope>NUCLEOTIDE SEQUENCE [LARGE SCALE GENOMIC DNA]</scope>
    <source>
        <strain evidence="2 3">S3CR25-11</strain>
    </source>
</reference>
<feature type="domain" description="Halobacterial output" evidence="1">
    <location>
        <begin position="27"/>
        <end position="95"/>
    </location>
</feature>
<evidence type="ECO:0000313" key="3">
    <source>
        <dbReference type="Proteomes" id="UP001268864"/>
    </source>
</evidence>
<keyword evidence="3" id="KW-1185">Reference proteome</keyword>
<dbReference type="InterPro" id="IPR040624">
    <property type="entry name" value="HalOD1"/>
</dbReference>
<comment type="caution">
    <text evidence="2">The sequence shown here is derived from an EMBL/GenBank/DDBJ whole genome shotgun (WGS) entry which is preliminary data.</text>
</comment>
<accession>A0ABU2FRF3</accession>
<organism evidence="2 3">
    <name type="scientific">Haloarcula onubensis</name>
    <dbReference type="NCBI Taxonomy" id="2950539"/>
    <lineage>
        <taxon>Archaea</taxon>
        <taxon>Methanobacteriati</taxon>
        <taxon>Methanobacteriota</taxon>
        <taxon>Stenosarchaea group</taxon>
        <taxon>Halobacteria</taxon>
        <taxon>Halobacteriales</taxon>
        <taxon>Haloarculaceae</taxon>
        <taxon>Haloarcula</taxon>
    </lineage>
</organism>
<name>A0ABU2FRF3_9EURY</name>
<evidence type="ECO:0000313" key="2">
    <source>
        <dbReference type="EMBL" id="MDS0282857.1"/>
    </source>
</evidence>
<dbReference type="Proteomes" id="UP001268864">
    <property type="component" value="Unassembled WGS sequence"/>
</dbReference>
<evidence type="ECO:0000259" key="1">
    <source>
        <dbReference type="Pfam" id="PF18545"/>
    </source>
</evidence>